<dbReference type="Proteomes" id="UP000663827">
    <property type="component" value="Unassembled WGS sequence"/>
</dbReference>
<comment type="catalytic activity">
    <reaction evidence="6">
        <text>L-cysteine + L-glutamate + ATP = gamma-L-glutamyl-L-cysteine + ADP + phosphate + H(+)</text>
        <dbReference type="Rhea" id="RHEA:13285"/>
        <dbReference type="ChEBI" id="CHEBI:15378"/>
        <dbReference type="ChEBI" id="CHEBI:29985"/>
        <dbReference type="ChEBI" id="CHEBI:30616"/>
        <dbReference type="ChEBI" id="CHEBI:35235"/>
        <dbReference type="ChEBI" id="CHEBI:43474"/>
        <dbReference type="ChEBI" id="CHEBI:58173"/>
        <dbReference type="ChEBI" id="CHEBI:456216"/>
        <dbReference type="EC" id="6.3.2.2"/>
    </reaction>
</comment>
<evidence type="ECO:0000256" key="6">
    <source>
        <dbReference type="RuleBase" id="RU367135"/>
    </source>
</evidence>
<dbReference type="GO" id="GO:0005524">
    <property type="term" value="F:ATP binding"/>
    <property type="evidence" value="ECO:0007669"/>
    <property type="project" value="UniProtKB-UniRule"/>
</dbReference>
<evidence type="ECO:0000313" key="7">
    <source>
        <dbReference type="EMBL" id="CAE7188656.1"/>
    </source>
</evidence>
<dbReference type="GO" id="GO:0004357">
    <property type="term" value="F:glutamate-cysteine ligase activity"/>
    <property type="evidence" value="ECO:0007669"/>
    <property type="project" value="UniProtKB-UniRule"/>
</dbReference>
<evidence type="ECO:0000256" key="4">
    <source>
        <dbReference type="ARBA" id="ARBA00022741"/>
    </source>
</evidence>
<evidence type="ECO:0000313" key="8">
    <source>
        <dbReference type="Proteomes" id="UP000663827"/>
    </source>
</evidence>
<gene>
    <name evidence="7" type="ORF">RDB_LOCUS124775</name>
</gene>
<dbReference type="GO" id="GO:0017109">
    <property type="term" value="C:glutamate-cysteine ligase complex"/>
    <property type="evidence" value="ECO:0007669"/>
    <property type="project" value="TreeGrafter"/>
</dbReference>
<keyword evidence="5 6" id="KW-0067">ATP-binding</keyword>
<keyword evidence="4 6" id="KW-0547">Nucleotide-binding</keyword>
<keyword evidence="3 6" id="KW-0317">Glutathione biosynthesis</keyword>
<evidence type="ECO:0000256" key="3">
    <source>
        <dbReference type="ARBA" id="ARBA00022684"/>
    </source>
</evidence>
<dbReference type="InterPro" id="IPR004308">
    <property type="entry name" value="GCS"/>
</dbReference>
<comment type="similarity">
    <text evidence="6">Belongs to the glutamate--cysteine ligase type 3 family.</text>
</comment>
<dbReference type="UniPathway" id="UPA00142">
    <property type="reaction ID" value="UER00209"/>
</dbReference>
<dbReference type="Gene3D" id="3.30.590.50">
    <property type="match status" value="1"/>
</dbReference>
<keyword evidence="2 6" id="KW-0436">Ligase</keyword>
<accession>A0A8H3E9N1</accession>
<dbReference type="PANTHER" id="PTHR11164:SF0">
    <property type="entry name" value="GLUTAMATE--CYSTEINE LIGASE CATALYTIC SUBUNIT"/>
    <property type="match status" value="1"/>
</dbReference>
<evidence type="ECO:0000256" key="5">
    <source>
        <dbReference type="ARBA" id="ARBA00022840"/>
    </source>
</evidence>
<reference evidence="7" key="1">
    <citation type="submission" date="2021-01" db="EMBL/GenBank/DDBJ databases">
        <authorList>
            <person name="Kaushik A."/>
        </authorList>
    </citation>
    <scope>NUCLEOTIDE SEQUENCE</scope>
    <source>
        <strain evidence="7">AG5</strain>
    </source>
</reference>
<evidence type="ECO:0000256" key="1">
    <source>
        <dbReference type="ARBA" id="ARBA00012220"/>
    </source>
</evidence>
<dbReference type="EC" id="6.3.2.2" evidence="1 6"/>
<comment type="caution">
    <text evidence="7">The sequence shown here is derived from an EMBL/GenBank/DDBJ whole genome shotgun (WGS) entry which is preliminary data.</text>
</comment>
<dbReference type="PANTHER" id="PTHR11164">
    <property type="entry name" value="GLUTAMATE CYSTEINE LIGASE"/>
    <property type="match status" value="1"/>
</dbReference>
<protein>
    <recommendedName>
        <fullName evidence="1 6">Glutamate--cysteine ligase</fullName>
        <ecNumber evidence="1 6">6.3.2.2</ecNumber>
    </recommendedName>
    <alternativeName>
        <fullName evidence="6">Gamma-ECS</fullName>
    </alternativeName>
    <alternativeName>
        <fullName evidence="6">Gamma-glutamylcysteine synthetase</fullName>
    </alternativeName>
</protein>
<evidence type="ECO:0000256" key="2">
    <source>
        <dbReference type="ARBA" id="ARBA00022598"/>
    </source>
</evidence>
<dbReference type="EMBL" id="CAJNJQ010002931">
    <property type="protein sequence ID" value="CAE7188656.1"/>
    <property type="molecule type" value="Genomic_DNA"/>
</dbReference>
<dbReference type="AlphaFoldDB" id="A0A8H3E9N1"/>
<proteinExistence type="inferred from homology"/>
<sequence length="135" mass="15660">MSSYLTAKSRKYADYIREHSVTQFVNLWESQKRRKGDPSRWGDEIEYTVASYNVASFDARLSLRQTEILSKIQELERQLCKSEPKKADSVPEFQPMYDHYMLESAPDNSIENLLSVGSFRSIVTNVKSRPFINSP</sequence>
<comment type="pathway">
    <text evidence="6">Sulfur metabolism; glutathione biosynthesis; glutathione from L-cysteine and L-glutamate: step 1/2.</text>
</comment>
<name>A0A8H3E9N1_9AGAM</name>
<dbReference type="GO" id="GO:0006750">
    <property type="term" value="P:glutathione biosynthetic process"/>
    <property type="evidence" value="ECO:0007669"/>
    <property type="project" value="UniProtKB-UniRule"/>
</dbReference>
<organism evidence="7 8">
    <name type="scientific">Rhizoctonia solani</name>
    <dbReference type="NCBI Taxonomy" id="456999"/>
    <lineage>
        <taxon>Eukaryota</taxon>
        <taxon>Fungi</taxon>
        <taxon>Dikarya</taxon>
        <taxon>Basidiomycota</taxon>
        <taxon>Agaricomycotina</taxon>
        <taxon>Agaricomycetes</taxon>
        <taxon>Cantharellales</taxon>
        <taxon>Ceratobasidiaceae</taxon>
        <taxon>Rhizoctonia</taxon>
    </lineage>
</organism>